<comment type="caution">
    <text evidence="10">The sequence shown here is derived from an EMBL/GenBank/DDBJ whole genome shotgun (WGS) entry which is preliminary data.</text>
</comment>
<dbReference type="InterPro" id="IPR014710">
    <property type="entry name" value="RmlC-like_jellyroll"/>
</dbReference>
<dbReference type="SUPFAM" id="SSF51182">
    <property type="entry name" value="RmlC-like cupins"/>
    <property type="match status" value="1"/>
</dbReference>
<evidence type="ECO:0000256" key="8">
    <source>
        <dbReference type="PIRSR" id="PIRSR610300-51"/>
    </source>
</evidence>
<dbReference type="GO" id="GO:0019448">
    <property type="term" value="P:L-cysteine catabolic process"/>
    <property type="evidence" value="ECO:0007669"/>
    <property type="project" value="TreeGrafter"/>
</dbReference>
<dbReference type="PANTHER" id="PTHR12918:SF1">
    <property type="entry name" value="CYSTEINE DIOXYGENASE TYPE 1"/>
    <property type="match status" value="1"/>
</dbReference>
<proteinExistence type="inferred from homology"/>
<evidence type="ECO:0000256" key="6">
    <source>
        <dbReference type="ARBA" id="ARBA00023004"/>
    </source>
</evidence>
<dbReference type="EC" id="1.13.11.20" evidence="2 9"/>
<evidence type="ECO:0000313" key="10">
    <source>
        <dbReference type="EMBL" id="KAF5095868.1"/>
    </source>
</evidence>
<evidence type="ECO:0000256" key="5">
    <source>
        <dbReference type="ARBA" id="ARBA00023002"/>
    </source>
</evidence>
<dbReference type="GO" id="GO:0017172">
    <property type="term" value="F:cysteine dioxygenase activity"/>
    <property type="evidence" value="ECO:0007669"/>
    <property type="project" value="UniProtKB-UniRule"/>
</dbReference>
<dbReference type="GO" id="GO:0008198">
    <property type="term" value="F:ferrous iron binding"/>
    <property type="evidence" value="ECO:0007669"/>
    <property type="project" value="TreeGrafter"/>
</dbReference>
<feature type="binding site" evidence="8">
    <location>
        <position position="187"/>
    </location>
    <ligand>
        <name>Fe cation</name>
        <dbReference type="ChEBI" id="CHEBI:24875"/>
        <note>catalytic</note>
    </ligand>
</feature>
<evidence type="ECO:0000313" key="11">
    <source>
        <dbReference type="Proteomes" id="UP000750522"/>
    </source>
</evidence>
<dbReference type="Proteomes" id="UP000750522">
    <property type="component" value="Unassembled WGS sequence"/>
</dbReference>
<feature type="cross-link" description="3'-(S-cysteinyl)-tyrosine (Cys-Tyr)" evidence="7">
    <location>
        <begin position="134"/>
        <end position="204"/>
    </location>
</feature>
<dbReference type="AlphaFoldDB" id="A0A9P5G3F6"/>
<comment type="catalytic activity">
    <reaction evidence="9">
        <text>L-cysteine + O2 = 3-sulfino-L-alanine + H(+)</text>
        <dbReference type="Rhea" id="RHEA:20441"/>
        <dbReference type="ChEBI" id="CHEBI:15378"/>
        <dbReference type="ChEBI" id="CHEBI:15379"/>
        <dbReference type="ChEBI" id="CHEBI:35235"/>
        <dbReference type="ChEBI" id="CHEBI:61085"/>
        <dbReference type="EC" id="1.13.11.20"/>
    </reaction>
</comment>
<accession>A0A9P5G3F6</accession>
<feature type="binding site" evidence="8">
    <location>
        <position position="127"/>
    </location>
    <ligand>
        <name>Fe cation</name>
        <dbReference type="ChEBI" id="CHEBI:24875"/>
        <note>catalytic</note>
    </ligand>
</feature>
<keyword evidence="5 9" id="KW-0560">Oxidoreductase</keyword>
<dbReference type="InterPro" id="IPR011051">
    <property type="entry name" value="RmlC_Cupin_sf"/>
</dbReference>
<dbReference type="Gene3D" id="2.60.120.10">
    <property type="entry name" value="Jelly Rolls"/>
    <property type="match status" value="1"/>
</dbReference>
<sequence length="251" mass="26835">MSPPMLLSNAGSAAAFPQTPAAYEPPTVPTAYNFTINPNDPLSFGDVVAGIRAILGPSSGLDAADVDVSAIMALLRAYDAGSDAEAWGHYALADPSRGYTRNGVDECNSKANLLILVWNPGKGSLIHDHANAHCVMKILEGQLVETLYDWPEQESTANSDGPAMHVRKETTLNEGDVAYMSDKLGLHRMTNPNPNARAVSLHLYTPPHAARFGCRIFNEQSGQASHVKMSTLFSNHGVRVNDSMTKGGDSC</sequence>
<dbReference type="PANTHER" id="PTHR12918">
    <property type="entry name" value="CYSTEINE DIOXYGENASE"/>
    <property type="match status" value="1"/>
</dbReference>
<evidence type="ECO:0000256" key="3">
    <source>
        <dbReference type="ARBA" id="ARBA00022723"/>
    </source>
</evidence>
<evidence type="ECO:0000256" key="7">
    <source>
        <dbReference type="PIRSR" id="PIRSR610300-50"/>
    </source>
</evidence>
<protein>
    <recommendedName>
        <fullName evidence="2 9">Cysteine dioxygenase</fullName>
        <ecNumber evidence="2 9">1.13.11.20</ecNumber>
    </recommendedName>
</protein>
<gene>
    <name evidence="10" type="ORF">DV451_004495</name>
</gene>
<dbReference type="EMBL" id="QQZK01000133">
    <property type="protein sequence ID" value="KAF5095868.1"/>
    <property type="molecule type" value="Genomic_DNA"/>
</dbReference>
<dbReference type="Pfam" id="PF05995">
    <property type="entry name" value="CDO_I"/>
    <property type="match status" value="1"/>
</dbReference>
<reference evidence="10" key="1">
    <citation type="journal article" date="2020" name="Front. Microbiol.">
        <title>Phenotypic and Genetic Characterization of the Cheese Ripening Yeast Geotrichum candidum.</title>
        <authorList>
            <person name="Perkins V."/>
            <person name="Vignola S."/>
            <person name="Lessard M.H."/>
            <person name="Plante P.L."/>
            <person name="Corbeil J."/>
            <person name="Dugat-Bony E."/>
            <person name="Frenette M."/>
            <person name="Labrie S."/>
        </authorList>
    </citation>
    <scope>NUCLEOTIDE SEQUENCE</scope>
    <source>
        <strain evidence="10">LMA-70</strain>
    </source>
</reference>
<dbReference type="InterPro" id="IPR010300">
    <property type="entry name" value="CDO_1"/>
</dbReference>
<keyword evidence="4 9" id="KW-0223">Dioxygenase</keyword>
<feature type="binding site" evidence="8">
    <location>
        <position position="129"/>
    </location>
    <ligand>
        <name>Fe cation</name>
        <dbReference type="ChEBI" id="CHEBI:24875"/>
        <note>catalytic</note>
    </ligand>
</feature>
<evidence type="ECO:0000256" key="9">
    <source>
        <dbReference type="RuleBase" id="RU366010"/>
    </source>
</evidence>
<keyword evidence="6 8" id="KW-0408">Iron</keyword>
<keyword evidence="7" id="KW-0883">Thioether bond</keyword>
<evidence type="ECO:0000256" key="4">
    <source>
        <dbReference type="ARBA" id="ARBA00022964"/>
    </source>
</evidence>
<keyword evidence="3 8" id="KW-0479">Metal-binding</keyword>
<name>A0A9P5G3F6_GEOCN</name>
<evidence type="ECO:0000256" key="2">
    <source>
        <dbReference type="ARBA" id="ARBA00013133"/>
    </source>
</evidence>
<organism evidence="10 11">
    <name type="scientific">Geotrichum candidum</name>
    <name type="common">Oospora lactis</name>
    <name type="synonym">Dipodascus geotrichum</name>
    <dbReference type="NCBI Taxonomy" id="1173061"/>
    <lineage>
        <taxon>Eukaryota</taxon>
        <taxon>Fungi</taxon>
        <taxon>Dikarya</taxon>
        <taxon>Ascomycota</taxon>
        <taxon>Saccharomycotina</taxon>
        <taxon>Dipodascomycetes</taxon>
        <taxon>Dipodascales</taxon>
        <taxon>Dipodascaceae</taxon>
        <taxon>Geotrichum</taxon>
    </lineage>
</organism>
<reference evidence="10" key="2">
    <citation type="submission" date="2020-01" db="EMBL/GenBank/DDBJ databases">
        <authorList>
            <person name="Perkins V."/>
            <person name="Lessard M.-H."/>
            <person name="Dugat-Bony E."/>
            <person name="Frenette M."/>
            <person name="Labrie S."/>
        </authorList>
    </citation>
    <scope>NUCLEOTIDE SEQUENCE</scope>
    <source>
        <strain evidence="10">LMA-70</strain>
    </source>
</reference>
<comment type="similarity">
    <text evidence="1 9">Belongs to the cysteine dioxygenase family.</text>
</comment>
<dbReference type="CDD" id="cd10548">
    <property type="entry name" value="cupin_CDO"/>
    <property type="match status" value="1"/>
</dbReference>
<evidence type="ECO:0000256" key="1">
    <source>
        <dbReference type="ARBA" id="ARBA00006622"/>
    </source>
</evidence>
<comment type="cofactor">
    <cofactor evidence="9">
        <name>Fe cation</name>
        <dbReference type="ChEBI" id="CHEBI:24875"/>
    </cofactor>
    <text evidence="9">Binds 1 Fe cation per subunit.</text>
</comment>